<dbReference type="SMART" id="SM00098">
    <property type="entry name" value="alkPPc"/>
    <property type="match status" value="1"/>
</dbReference>
<keyword evidence="4 9" id="KW-0479">Metal-binding</keyword>
<feature type="binding site" evidence="9">
    <location>
        <position position="217"/>
    </location>
    <ligand>
        <name>Zn(2+)</name>
        <dbReference type="ChEBI" id="CHEBI:29105"/>
        <label>2</label>
    </ligand>
</feature>
<accession>A0A8J5MVA3</accession>
<feature type="binding site" evidence="9">
    <location>
        <position position="212"/>
    </location>
    <ligand>
        <name>Mg(2+)</name>
        <dbReference type="ChEBI" id="CHEBI:18420"/>
    </ligand>
</feature>
<dbReference type="EMBL" id="JAHLQT010024443">
    <property type="protein sequence ID" value="KAG7165233.1"/>
    <property type="molecule type" value="Genomic_DNA"/>
</dbReference>
<feature type="binding site" evidence="9">
    <location>
        <position position="221"/>
    </location>
    <ligand>
        <name>Zn(2+)</name>
        <dbReference type="ChEBI" id="CHEBI:29105"/>
        <label>2</label>
    </ligand>
</feature>
<dbReference type="GO" id="GO:0046872">
    <property type="term" value="F:metal ion binding"/>
    <property type="evidence" value="ECO:0007669"/>
    <property type="project" value="UniProtKB-KW"/>
</dbReference>
<evidence type="ECO:0000256" key="3">
    <source>
        <dbReference type="ARBA" id="ARBA00022553"/>
    </source>
</evidence>
<feature type="active site" description="Phosphoserine intermediate" evidence="8">
    <location>
        <position position="11"/>
    </location>
</feature>
<evidence type="ECO:0000256" key="10">
    <source>
        <dbReference type="RuleBase" id="RU003946"/>
    </source>
</evidence>
<dbReference type="PRINTS" id="PR00113">
    <property type="entry name" value="ALKPHPHTASE"/>
</dbReference>
<evidence type="ECO:0000256" key="8">
    <source>
        <dbReference type="PIRSR" id="PIRSR601952-1"/>
    </source>
</evidence>
<dbReference type="GO" id="GO:0004035">
    <property type="term" value="F:alkaline phosphatase activity"/>
    <property type="evidence" value="ECO:0007669"/>
    <property type="project" value="UniProtKB-EC"/>
</dbReference>
<comment type="catalytic activity">
    <reaction evidence="11">
        <text>a phosphate monoester + H2O = an alcohol + phosphate</text>
        <dbReference type="Rhea" id="RHEA:15017"/>
        <dbReference type="ChEBI" id="CHEBI:15377"/>
        <dbReference type="ChEBI" id="CHEBI:30879"/>
        <dbReference type="ChEBI" id="CHEBI:43474"/>
        <dbReference type="ChEBI" id="CHEBI:67140"/>
        <dbReference type="EC" id="3.1.3.1"/>
    </reaction>
</comment>
<keyword evidence="13" id="KW-1185">Reference proteome</keyword>
<evidence type="ECO:0000256" key="9">
    <source>
        <dbReference type="PIRSR" id="PIRSR601952-2"/>
    </source>
</evidence>
<evidence type="ECO:0000313" key="12">
    <source>
        <dbReference type="EMBL" id="KAG7165233.1"/>
    </source>
</evidence>
<protein>
    <recommendedName>
        <fullName evidence="2 11">Alkaline phosphatase</fullName>
        <ecNumber evidence="2 11">3.1.3.1</ecNumber>
    </recommendedName>
</protein>
<keyword evidence="3" id="KW-0597">Phosphoprotein</keyword>
<evidence type="ECO:0000256" key="4">
    <source>
        <dbReference type="ARBA" id="ARBA00022723"/>
    </source>
</evidence>
<sequence>TYNLDRQVPDSAGTGTAYLTGVKANKGTVGVSGDVHYKDCDASLLPENRLDSILKWAQDAGMDTGLVTTTQVTHATPAALYAKSADRYWQCDTKMIQENVIMGGGRQELGATPLQEVKLECPRTDGRNLVEEWAADKEARGATHAYVTNTQQLLDLNPNTTDYLMGLFGERHTPYVVDRDPAPAGTPRLKEMVQTALRILKKSSQGFFLLVEGGMIDRSLHDTHARRAVEEVVELDETMQAALDMVDLEDTLVLVTADHSHTLTMAGYPPRGNDILGKCHLAFPGQASRRLNFVTLG</sequence>
<reference evidence="12" key="1">
    <citation type="journal article" date="2021" name="Sci. Adv.">
        <title>The American lobster genome reveals insights on longevity, neural, and immune adaptations.</title>
        <authorList>
            <person name="Polinski J.M."/>
            <person name="Zimin A.V."/>
            <person name="Clark K.F."/>
            <person name="Kohn A.B."/>
            <person name="Sadowski N."/>
            <person name="Timp W."/>
            <person name="Ptitsyn A."/>
            <person name="Khanna P."/>
            <person name="Romanova D.Y."/>
            <person name="Williams P."/>
            <person name="Greenwood S.J."/>
            <person name="Moroz L.L."/>
            <person name="Walt D.R."/>
            <person name="Bodnar A.G."/>
        </authorList>
    </citation>
    <scope>NUCLEOTIDE SEQUENCE</scope>
    <source>
        <strain evidence="12">GMGI-L3</strain>
    </source>
</reference>
<dbReference type="EC" id="3.1.3.1" evidence="2 11"/>
<comment type="caution">
    <text evidence="12">The sequence shown here is derived from an EMBL/GenBank/DDBJ whole genome shotgun (WGS) entry which is preliminary data.</text>
</comment>
<evidence type="ECO:0000256" key="2">
    <source>
        <dbReference type="ARBA" id="ARBA00012647"/>
    </source>
</evidence>
<evidence type="ECO:0000313" key="13">
    <source>
        <dbReference type="Proteomes" id="UP000747542"/>
    </source>
</evidence>
<dbReference type="InterPro" id="IPR017850">
    <property type="entry name" value="Alkaline_phosphatase_core_sf"/>
</dbReference>
<comment type="cofactor">
    <cofactor evidence="9">
        <name>Mg(2+)</name>
        <dbReference type="ChEBI" id="CHEBI:18420"/>
    </cofactor>
    <text evidence="9">Binds 1 Mg(2+) ion.</text>
</comment>
<comment type="similarity">
    <text evidence="1 10">Belongs to the alkaline phosphatase family.</text>
</comment>
<keyword evidence="6 9" id="KW-0862">Zinc</keyword>
<keyword evidence="5 11" id="KW-0378">Hydrolase</keyword>
<name>A0A8J5MVA3_HOMAM</name>
<dbReference type="Gene3D" id="3.40.720.10">
    <property type="entry name" value="Alkaline Phosphatase, subunit A"/>
    <property type="match status" value="1"/>
</dbReference>
<dbReference type="SUPFAM" id="SSF53649">
    <property type="entry name" value="Alkaline phosphatase-like"/>
    <property type="match status" value="1"/>
</dbReference>
<dbReference type="PANTHER" id="PTHR11596">
    <property type="entry name" value="ALKALINE PHOSPHATASE"/>
    <property type="match status" value="1"/>
</dbReference>
<evidence type="ECO:0000256" key="6">
    <source>
        <dbReference type="ARBA" id="ARBA00022833"/>
    </source>
</evidence>
<dbReference type="Proteomes" id="UP000747542">
    <property type="component" value="Unassembled WGS sequence"/>
</dbReference>
<comment type="cofactor">
    <cofactor evidence="9">
        <name>Zn(2+)</name>
        <dbReference type="ChEBI" id="CHEBI:29105"/>
    </cofactor>
    <text evidence="9">Binds 2 Zn(2+) ions.</text>
</comment>
<dbReference type="InterPro" id="IPR018299">
    <property type="entry name" value="Alkaline_phosphatase_AS"/>
</dbReference>
<evidence type="ECO:0000256" key="5">
    <source>
        <dbReference type="ARBA" id="ARBA00022801"/>
    </source>
</evidence>
<evidence type="ECO:0000256" key="11">
    <source>
        <dbReference type="RuleBase" id="RU003947"/>
    </source>
</evidence>
<keyword evidence="7 9" id="KW-0460">Magnesium</keyword>
<gene>
    <name evidence="12" type="primary">Alpl-L6</name>
    <name evidence="12" type="ORF">Hamer_G019420</name>
</gene>
<evidence type="ECO:0000256" key="7">
    <source>
        <dbReference type="ARBA" id="ARBA00022842"/>
    </source>
</evidence>
<dbReference type="AlphaFoldDB" id="A0A8J5MVA3"/>
<evidence type="ECO:0000256" key="1">
    <source>
        <dbReference type="ARBA" id="ARBA00005984"/>
    </source>
</evidence>
<organism evidence="12 13">
    <name type="scientific">Homarus americanus</name>
    <name type="common">American lobster</name>
    <dbReference type="NCBI Taxonomy" id="6706"/>
    <lineage>
        <taxon>Eukaryota</taxon>
        <taxon>Metazoa</taxon>
        <taxon>Ecdysozoa</taxon>
        <taxon>Arthropoda</taxon>
        <taxon>Crustacea</taxon>
        <taxon>Multicrustacea</taxon>
        <taxon>Malacostraca</taxon>
        <taxon>Eumalacostraca</taxon>
        <taxon>Eucarida</taxon>
        <taxon>Decapoda</taxon>
        <taxon>Pleocyemata</taxon>
        <taxon>Astacidea</taxon>
        <taxon>Nephropoidea</taxon>
        <taxon>Nephropidae</taxon>
        <taxon>Homarus</taxon>
    </lineage>
</organism>
<dbReference type="PROSITE" id="PS00123">
    <property type="entry name" value="ALKALINE_PHOSPHATASE"/>
    <property type="match status" value="1"/>
</dbReference>
<dbReference type="Pfam" id="PF00245">
    <property type="entry name" value="Alk_phosphatase"/>
    <property type="match status" value="1"/>
</dbReference>
<dbReference type="PANTHER" id="PTHR11596:SF5">
    <property type="entry name" value="ALKALINE PHOSPHATASE"/>
    <property type="match status" value="1"/>
</dbReference>
<feature type="binding site" evidence="9">
    <location>
        <position position="258"/>
    </location>
    <ligand>
        <name>Zn(2+)</name>
        <dbReference type="ChEBI" id="CHEBI:29105"/>
        <label>2</label>
    </ligand>
</feature>
<feature type="binding site" evidence="9">
    <location>
        <position position="74"/>
    </location>
    <ligand>
        <name>Mg(2+)</name>
        <dbReference type="ChEBI" id="CHEBI:18420"/>
    </ligand>
</feature>
<proteinExistence type="inferred from homology"/>
<feature type="binding site" evidence="9">
    <location>
        <position position="76"/>
    </location>
    <ligand>
        <name>Mg(2+)</name>
        <dbReference type="ChEBI" id="CHEBI:18420"/>
    </ligand>
</feature>
<dbReference type="InterPro" id="IPR001952">
    <property type="entry name" value="Alkaline_phosphatase"/>
</dbReference>
<feature type="non-terminal residue" evidence="12">
    <location>
        <position position="1"/>
    </location>
</feature>
<dbReference type="CDD" id="cd16012">
    <property type="entry name" value="ALP"/>
    <property type="match status" value="1"/>
</dbReference>
<feature type="binding site" evidence="9">
    <location>
        <position position="259"/>
    </location>
    <ligand>
        <name>Zn(2+)</name>
        <dbReference type="ChEBI" id="CHEBI:29105"/>
        <label>2</label>
    </ligand>
</feature>